<sequence>MERYIVNNGPWADKYYSCQVKAFSSPNTAIGFPTIRTLIKVAKNFNYPAESILSIIRNNAPTYPQQNGAVITYLVGSLLLILDNANVIISTVSYIIPTMTSTLLPSETIIIPTTSFGTVFTLSTFVTPESTPGMTMFPSSNRIIIYGGELISLIVK</sequence>
<keyword evidence="2" id="KW-1185">Reference proteome</keyword>
<dbReference type="Proteomes" id="UP001634394">
    <property type="component" value="Unassembled WGS sequence"/>
</dbReference>
<gene>
    <name evidence="1" type="ORF">ACJMK2_019212</name>
</gene>
<reference evidence="1 2" key="1">
    <citation type="submission" date="2024-11" db="EMBL/GenBank/DDBJ databases">
        <title>Chromosome-level genome assembly of the freshwater bivalve Anodonta woodiana.</title>
        <authorList>
            <person name="Chen X."/>
        </authorList>
    </citation>
    <scope>NUCLEOTIDE SEQUENCE [LARGE SCALE GENOMIC DNA]</scope>
    <source>
        <strain evidence="1">MN2024</strain>
        <tissue evidence="1">Gills</tissue>
    </source>
</reference>
<dbReference type="AlphaFoldDB" id="A0ABD3UFN1"/>
<name>A0ABD3UFN1_SINWO</name>
<organism evidence="1 2">
    <name type="scientific">Sinanodonta woodiana</name>
    <name type="common">Chinese pond mussel</name>
    <name type="synonym">Anodonta woodiana</name>
    <dbReference type="NCBI Taxonomy" id="1069815"/>
    <lineage>
        <taxon>Eukaryota</taxon>
        <taxon>Metazoa</taxon>
        <taxon>Spiralia</taxon>
        <taxon>Lophotrochozoa</taxon>
        <taxon>Mollusca</taxon>
        <taxon>Bivalvia</taxon>
        <taxon>Autobranchia</taxon>
        <taxon>Heteroconchia</taxon>
        <taxon>Palaeoheterodonta</taxon>
        <taxon>Unionida</taxon>
        <taxon>Unionoidea</taxon>
        <taxon>Unionidae</taxon>
        <taxon>Unioninae</taxon>
        <taxon>Sinanodonta</taxon>
    </lineage>
</organism>
<comment type="caution">
    <text evidence="1">The sequence shown here is derived from an EMBL/GenBank/DDBJ whole genome shotgun (WGS) entry which is preliminary data.</text>
</comment>
<evidence type="ECO:0000313" key="1">
    <source>
        <dbReference type="EMBL" id="KAL3848344.1"/>
    </source>
</evidence>
<dbReference type="EMBL" id="JBJQND010000016">
    <property type="protein sequence ID" value="KAL3848344.1"/>
    <property type="molecule type" value="Genomic_DNA"/>
</dbReference>
<evidence type="ECO:0000313" key="2">
    <source>
        <dbReference type="Proteomes" id="UP001634394"/>
    </source>
</evidence>
<protein>
    <submittedName>
        <fullName evidence="1">Uncharacterized protein</fullName>
    </submittedName>
</protein>
<accession>A0ABD3UFN1</accession>
<proteinExistence type="predicted"/>